<keyword evidence="5 6" id="KW-0067">ATP-binding</keyword>
<dbReference type="PROSITE" id="PS00107">
    <property type="entry name" value="PROTEIN_KINASE_ATP"/>
    <property type="match status" value="1"/>
</dbReference>
<dbReference type="PANTHER" id="PTHR44329:SF214">
    <property type="entry name" value="PROTEIN KINASE DOMAIN-CONTAINING PROTEIN"/>
    <property type="match status" value="1"/>
</dbReference>
<sequence>MRAFSELTITNNSYVTAAFGAVTQAVAQSPRSQDGWDTWSWDAARPCRAQSYVISDESLFQTADRPCNFTLSSVCTDRDTALRAGFAPEQLSDAWVGRIEAARAAPSPHGLGASESGLRLVQSELVIGNPAGCPASGCSWYDGTQQFWSQGPVVSLLWRSATDDTNRLAGLLPIHEGAQGAVWPLLISNAGIASQPGFMGEASDSGWQGANVGPWSDYVVRVEGCMRDYGVERLLLTTRSGSQQAVGREDCTHWFVEEAPAGGYLAALQGWHGKADLGEVSGSGTTLHQLRLVWATADPAAAPSTYVSRMPQASGAACAAARPELRIMPFTSQLFECGPSSGYACSSNTCCGDTMIGPGQQPFLLCGRALGPCQVTCRPGWGYCGNPPEQSSALFVSRLPASAPASSFSAAAAAASGGVVTGSGKRLLFNANLQRAMQYKEAMQYCGALTTLGLTWRLAELEDLMALATSIELRAKPWADLFVAKRQMWVTTDPTYVAMAPEYACLRVFLTTTFPGKSFATNAATPVHAVVPATCTAASYAVCAADPDVPTTRAGVPATPPTFKPGWAVLTVSRVLGAGSSGSACNFQSMASIPRPTTDGTPASAASPPPAFPPAGNASAAAPAPDPNALDPASTQLMAYLTLPISAVRLSVAGTLGVEPMGNTEQVAAIQLILSGVAEEPQGLPSTAGWLTFDLAANESITAISGCSGGFLERLVLHTSAGRRLGPPVTRSSVCSSPFLEVAPPGGYLVGVQGVKGYYIEQLQAVWAAPYASPPPSPPPFVGGVIPTANGTDSGGSSGGSGLSTGAVVGIAVGAGAATLALLGAAAAAVAVARKRRRSSSGGGGDVAAGKRDDSAAAMAEAGGPGGPGGGAGGAGPEAGNGAVGMELCSAPSGSERAPLRLRPSLSSAAGGGLNDSAEGHEPHPHPGSPTGRNGAETTSAVLRPSREGPHSPGPAGASTASASASVSVSALAGAPPAPTSFGSTPASSCGGGARVRPMLPIAAQLSSMRARSQAEGTGEASLVSNGMTDPELSMYGSRAAEVLAERHGHFDRPPQNTATPEEQRHIASWSADANLEEPDSALGRSPVPAPAGLAPVLSSDAEGHDVDSFDAPPPDPAALAAAAVLAAPLPDAEPMGPKARSGSVAQAMVAAAAARAALGTRTTSGTHLRGGGARAGTQAARVTAMLLPAASPRSQAAEVNRVVTARSFGVLGPQGAEASARRTASLSIDGPGCGPVVHARSFGGPSHPGSHLADVVWVPPRGDEEAEAEELASDPMLNLVPGRDVDVDTGSYLGHGASGVVRRGVLHTPQGDMPVAVKLLQMPDQSEEEAGMHAMQIKGLAQEIRVLSRLHHPNIVRFLGACPDPIFIVTELMVTSLSKLLYAKSRTTGEFTFEYGLMDILRISRDMAAGLSYLHPTVVHRDLKPGNVLLDERGVAKLGDFGLARFKANTALTTRDVEVGTAPYMAPEVFISDEEAGTKVGDRSDVYSLGILINELCTRQRPWEGLRPVVIGFKVAMEKKRPPLPPPDHPLCPPRLRSLIEQCLRHNALTRPSSSEIHKRLTLLMAETEGPPPAMQASPARPGLLSSSSSVHAAPNSGWRGRAFTRSGSGSGNRSRPNSGHTLNIAGGPSRSTLGGAVGGTPRSFQRGSEGTAIGAGSGARAMSDQDRVSDKGAPFDAGVAVAQVQGRGPVSGAAASASGGDTPRMARTVRGDVG</sequence>
<feature type="region of interest" description="Disordered" evidence="7">
    <location>
        <begin position="835"/>
        <end position="937"/>
    </location>
</feature>
<feature type="region of interest" description="Disordered" evidence="7">
    <location>
        <begin position="589"/>
        <end position="629"/>
    </location>
</feature>
<reference evidence="9" key="1">
    <citation type="journal article" date="2020" name="bioRxiv">
        <title>Comparative genomics of Chlamydomonas.</title>
        <authorList>
            <person name="Craig R.J."/>
            <person name="Hasan A.R."/>
            <person name="Ness R.W."/>
            <person name="Keightley P.D."/>
        </authorList>
    </citation>
    <scope>NUCLEOTIDE SEQUENCE</scope>
    <source>
        <strain evidence="9">CCAP 11/70</strain>
    </source>
</reference>
<dbReference type="InterPro" id="IPR017441">
    <property type="entry name" value="Protein_kinase_ATP_BS"/>
</dbReference>
<feature type="region of interest" description="Disordered" evidence="7">
    <location>
        <begin position="943"/>
        <end position="962"/>
    </location>
</feature>
<dbReference type="InterPro" id="IPR051681">
    <property type="entry name" value="Ser/Thr_Kinases-Pseudokinases"/>
</dbReference>
<organism evidence="9 10">
    <name type="scientific">Edaphochlamys debaryana</name>
    <dbReference type="NCBI Taxonomy" id="47281"/>
    <lineage>
        <taxon>Eukaryota</taxon>
        <taxon>Viridiplantae</taxon>
        <taxon>Chlorophyta</taxon>
        <taxon>core chlorophytes</taxon>
        <taxon>Chlorophyceae</taxon>
        <taxon>CS clade</taxon>
        <taxon>Chlamydomonadales</taxon>
        <taxon>Chlamydomonadales incertae sedis</taxon>
        <taxon>Edaphochlamys</taxon>
    </lineage>
</organism>
<feature type="domain" description="Protein kinase" evidence="8">
    <location>
        <begin position="1288"/>
        <end position="1562"/>
    </location>
</feature>
<feature type="region of interest" description="Disordered" evidence="7">
    <location>
        <begin position="974"/>
        <end position="993"/>
    </location>
</feature>
<dbReference type="PANTHER" id="PTHR44329">
    <property type="entry name" value="SERINE/THREONINE-PROTEIN KINASE TNNI3K-RELATED"/>
    <property type="match status" value="1"/>
</dbReference>
<keyword evidence="3 6" id="KW-0547">Nucleotide-binding</keyword>
<dbReference type="EMBL" id="JAEHOE010000045">
    <property type="protein sequence ID" value="KAG2492381.1"/>
    <property type="molecule type" value="Genomic_DNA"/>
</dbReference>
<dbReference type="InterPro" id="IPR011009">
    <property type="entry name" value="Kinase-like_dom_sf"/>
</dbReference>
<dbReference type="Pfam" id="PF07714">
    <property type="entry name" value="PK_Tyr_Ser-Thr"/>
    <property type="match status" value="1"/>
</dbReference>
<feature type="region of interest" description="Disordered" evidence="7">
    <location>
        <begin position="1570"/>
        <end position="1716"/>
    </location>
</feature>
<comment type="caution">
    <text evidence="9">The sequence shown here is derived from an EMBL/GenBank/DDBJ whole genome shotgun (WGS) entry which is preliminary data.</text>
</comment>
<keyword evidence="10" id="KW-1185">Reference proteome</keyword>
<dbReference type="OrthoDB" id="546402at2759"/>
<dbReference type="GO" id="GO:0004674">
    <property type="term" value="F:protein serine/threonine kinase activity"/>
    <property type="evidence" value="ECO:0007669"/>
    <property type="project" value="UniProtKB-KW"/>
</dbReference>
<dbReference type="PROSITE" id="PS00108">
    <property type="entry name" value="PROTEIN_KINASE_ST"/>
    <property type="match status" value="1"/>
</dbReference>
<evidence type="ECO:0000256" key="7">
    <source>
        <dbReference type="SAM" id="MobiDB-lite"/>
    </source>
</evidence>
<evidence type="ECO:0000259" key="8">
    <source>
        <dbReference type="PROSITE" id="PS50011"/>
    </source>
</evidence>
<dbReference type="Gene3D" id="2.100.10.30">
    <property type="entry name" value="Jacalin-like lectin domain"/>
    <property type="match status" value="1"/>
</dbReference>
<keyword evidence="1" id="KW-0723">Serine/threonine-protein kinase</keyword>
<protein>
    <recommendedName>
        <fullName evidence="8">Protein kinase domain-containing protein</fullName>
    </recommendedName>
</protein>
<proteinExistence type="predicted"/>
<keyword evidence="2" id="KW-0808">Transferase</keyword>
<feature type="binding site" evidence="6">
    <location>
        <position position="1319"/>
    </location>
    <ligand>
        <name>ATP</name>
        <dbReference type="ChEBI" id="CHEBI:30616"/>
    </ligand>
</feature>
<evidence type="ECO:0000313" key="10">
    <source>
        <dbReference type="Proteomes" id="UP000612055"/>
    </source>
</evidence>
<dbReference type="InterPro" id="IPR001245">
    <property type="entry name" value="Ser-Thr/Tyr_kinase_cat_dom"/>
</dbReference>
<gene>
    <name evidence="9" type="ORF">HYH03_009329</name>
</gene>
<accession>A0A835Y1J4</accession>
<dbReference type="SUPFAM" id="SSF51101">
    <property type="entry name" value="Mannose-binding lectins"/>
    <property type="match status" value="1"/>
</dbReference>
<name>A0A835Y1J4_9CHLO</name>
<dbReference type="SUPFAM" id="SSF56112">
    <property type="entry name" value="Protein kinase-like (PK-like)"/>
    <property type="match status" value="1"/>
</dbReference>
<evidence type="ECO:0000256" key="6">
    <source>
        <dbReference type="PROSITE-ProRule" id="PRU10141"/>
    </source>
</evidence>
<dbReference type="GO" id="GO:0005524">
    <property type="term" value="F:ATP binding"/>
    <property type="evidence" value="ECO:0007669"/>
    <property type="project" value="UniProtKB-UniRule"/>
</dbReference>
<feature type="compositionally biased region" description="Low complexity" evidence="7">
    <location>
        <begin position="1607"/>
        <end position="1621"/>
    </location>
</feature>
<dbReference type="InterPro" id="IPR000719">
    <property type="entry name" value="Prot_kinase_dom"/>
</dbReference>
<evidence type="ECO:0000313" key="9">
    <source>
        <dbReference type="EMBL" id="KAG2492381.1"/>
    </source>
</evidence>
<keyword evidence="4" id="KW-0418">Kinase</keyword>
<dbReference type="InterPro" id="IPR036404">
    <property type="entry name" value="Jacalin-like_lectin_dom_sf"/>
</dbReference>
<dbReference type="SMART" id="SM00220">
    <property type="entry name" value="S_TKc"/>
    <property type="match status" value="1"/>
</dbReference>
<feature type="compositionally biased region" description="Low complexity" evidence="7">
    <location>
        <begin position="614"/>
        <end position="629"/>
    </location>
</feature>
<dbReference type="Gene3D" id="1.10.510.10">
    <property type="entry name" value="Transferase(Phosphotransferase) domain 1"/>
    <property type="match status" value="1"/>
</dbReference>
<evidence type="ECO:0000256" key="2">
    <source>
        <dbReference type="ARBA" id="ARBA00022679"/>
    </source>
</evidence>
<feature type="compositionally biased region" description="Gly residues" evidence="7">
    <location>
        <begin position="863"/>
        <end position="883"/>
    </location>
</feature>
<evidence type="ECO:0000256" key="1">
    <source>
        <dbReference type="ARBA" id="ARBA00022527"/>
    </source>
</evidence>
<evidence type="ECO:0000256" key="4">
    <source>
        <dbReference type="ARBA" id="ARBA00022777"/>
    </source>
</evidence>
<dbReference type="InterPro" id="IPR008271">
    <property type="entry name" value="Ser/Thr_kinase_AS"/>
</dbReference>
<evidence type="ECO:0000256" key="5">
    <source>
        <dbReference type="ARBA" id="ARBA00022840"/>
    </source>
</evidence>
<feature type="compositionally biased region" description="Low complexity" evidence="7">
    <location>
        <begin position="1693"/>
        <end position="1702"/>
    </location>
</feature>
<dbReference type="PROSITE" id="PS50011">
    <property type="entry name" value="PROTEIN_KINASE_DOM"/>
    <property type="match status" value="1"/>
</dbReference>
<dbReference type="Proteomes" id="UP000612055">
    <property type="component" value="Unassembled WGS sequence"/>
</dbReference>
<evidence type="ECO:0000256" key="3">
    <source>
        <dbReference type="ARBA" id="ARBA00022741"/>
    </source>
</evidence>